<gene>
    <name evidence="2" type="ORF">MNBD_PLANCTO02-2832</name>
</gene>
<proteinExistence type="predicted"/>
<name>A0A3B1DI85_9ZZZZ</name>
<feature type="region of interest" description="Disordered" evidence="1">
    <location>
        <begin position="331"/>
        <end position="354"/>
    </location>
</feature>
<reference evidence="2" key="1">
    <citation type="submission" date="2018-06" db="EMBL/GenBank/DDBJ databases">
        <authorList>
            <person name="Zhirakovskaya E."/>
        </authorList>
    </citation>
    <scope>NUCLEOTIDE SEQUENCE</scope>
</reference>
<dbReference type="AlphaFoldDB" id="A0A3B1DI85"/>
<evidence type="ECO:0000256" key="1">
    <source>
        <dbReference type="SAM" id="MobiDB-lite"/>
    </source>
</evidence>
<accession>A0A3B1DI85</accession>
<protein>
    <submittedName>
        <fullName evidence="2">Uncharacterized protein</fullName>
    </submittedName>
</protein>
<sequence>MPLWYQESRNFSKDLSPMSHTIHSARLPLKLSVVPATVSRWLRVAGIPVAPFEPIANNTTQNISGETVLYDSRSAASRSSIEAVRNKKAILIDIAPLLAMNQTEAAHQTENHSTEIWQQEVTTTETSFFKQGRLFLERLKKEVEKQGGCWIRLADYPFPYLSVLCIGTIPHEEMICASDVAFAPFPANEEKSKEQSEALLVARKWYAAGSPFFIPTNQAGKTLFKLESPPEGFPLLWRTTFEEFLHWRRLRMQATFCVQLFNGVYHIDSDHSFGRYRPQVELWRGGHVASFRLFGAGMSVREEGLVFQQEQGRHPSGFSAHLLYGESLVTENSPTQPVTTNPPLPHKLRFRSGT</sequence>
<evidence type="ECO:0000313" key="2">
    <source>
        <dbReference type="EMBL" id="VAX42129.1"/>
    </source>
</evidence>
<dbReference type="EMBL" id="UOGL01000625">
    <property type="protein sequence ID" value="VAX42129.1"/>
    <property type="molecule type" value="Genomic_DNA"/>
</dbReference>
<organism evidence="2">
    <name type="scientific">hydrothermal vent metagenome</name>
    <dbReference type="NCBI Taxonomy" id="652676"/>
    <lineage>
        <taxon>unclassified sequences</taxon>
        <taxon>metagenomes</taxon>
        <taxon>ecological metagenomes</taxon>
    </lineage>
</organism>